<organism evidence="1 2">
    <name type="scientific">Panagrolaimus sp. JU765</name>
    <dbReference type="NCBI Taxonomy" id="591449"/>
    <lineage>
        <taxon>Eukaryota</taxon>
        <taxon>Metazoa</taxon>
        <taxon>Ecdysozoa</taxon>
        <taxon>Nematoda</taxon>
        <taxon>Chromadorea</taxon>
        <taxon>Rhabditida</taxon>
        <taxon>Tylenchina</taxon>
        <taxon>Panagrolaimomorpha</taxon>
        <taxon>Panagrolaimoidea</taxon>
        <taxon>Panagrolaimidae</taxon>
        <taxon>Panagrolaimus</taxon>
    </lineage>
</organism>
<dbReference type="Proteomes" id="UP000887576">
    <property type="component" value="Unplaced"/>
</dbReference>
<evidence type="ECO:0000313" key="2">
    <source>
        <dbReference type="WBParaSite" id="JU765_v2.g2052.t1"/>
    </source>
</evidence>
<evidence type="ECO:0000313" key="1">
    <source>
        <dbReference type="Proteomes" id="UP000887576"/>
    </source>
</evidence>
<accession>A0AC34QYB2</accession>
<protein>
    <submittedName>
        <fullName evidence="2">Neurotransmitter-gated ion-channel transmembrane domain-containing protein</fullName>
    </submittedName>
</protein>
<dbReference type="WBParaSite" id="JU765_v2.g2052.t1">
    <property type="protein sequence ID" value="JU765_v2.g2052.t1"/>
    <property type="gene ID" value="JU765_v2.g2052"/>
</dbReference>
<reference evidence="2" key="1">
    <citation type="submission" date="2022-11" db="UniProtKB">
        <authorList>
            <consortium name="WormBaseParasite"/>
        </authorList>
    </citation>
    <scope>IDENTIFICATION</scope>
</reference>
<sequence>MILRRKALFYTVNLVIPCVLFAILTTFVFYIPLREHKITFSISVLVTLTVFYLVLIDLIPPTSLVIPLIGKYLLFTMLLVTSSIMVSVVILNIFRRDASTHRMPPWMKTIFLGSLPKLLCIKPPEDDALISDDTSSTSGKFFV</sequence>
<proteinExistence type="predicted"/>
<name>A0AC34QYB2_9BILA</name>